<evidence type="ECO:0000313" key="8">
    <source>
        <dbReference type="EMBL" id="KRM31418.1"/>
    </source>
</evidence>
<dbReference type="PROSITE" id="PS51096">
    <property type="entry name" value="PTS_EIIA_TYPE_4"/>
    <property type="match status" value="1"/>
</dbReference>
<dbReference type="eggNOG" id="COG3933">
    <property type="taxonomic scope" value="Bacteria"/>
</dbReference>
<dbReference type="GO" id="GO:0016020">
    <property type="term" value="C:membrane"/>
    <property type="evidence" value="ECO:0007669"/>
    <property type="project" value="InterPro"/>
</dbReference>
<organism evidence="8 9">
    <name type="scientific">Agrilactobacillus composti DSM 18527 = JCM 14202</name>
    <dbReference type="NCBI Taxonomy" id="1423734"/>
    <lineage>
        <taxon>Bacteria</taxon>
        <taxon>Bacillati</taxon>
        <taxon>Bacillota</taxon>
        <taxon>Bacilli</taxon>
        <taxon>Lactobacillales</taxon>
        <taxon>Lactobacillaceae</taxon>
        <taxon>Agrilactobacillus</taxon>
    </lineage>
</organism>
<sequence>MKAIDKIYRTLNQDYADQKLTTQQVADIAGLTRGVVSAYLSQLHSAGKLVKSGTRPVYWQVKAPRTAFDQVIGAKGSLQAITDRCLEAIVYPPSGFPLLITGPSGVGKSFFANIIFEEAKRLGVIGPQAKFVVLNAADYANNPELLSSILFGYKKGAFTGALSDKTGLIDQADQGYLFLDEVHRLPQSSQEKLFSLLDTGQFYPLGETSQPRKANVRFIFATTEKVEDTLLKTLLRRIPLQVTIPTFIERPLSERLAIVVHAFEQEAVRVQRPYQVAIATLLQLIRVDKPGNVGAVQNDVKLLCAAAYTAQGNAPVIPVNVVDDANILIQPKAGYTSEQLNNIISQVIDKHAALTALKAKLSQSLAANESVTEQSLLVRKAVKTIEPVVEPQLVVTIQSRLKKAYQATLASRYGIKLPEDDDFWYVCALTLLVIELSQSNAPGQDQTLTKAIHKRFPRSLYLFQQFSAALFEQPDQELNNLLFFPLLATWVDKIEGIQFNGILLAHGQSTAASIQGVVNNLCGNYLFSALDMSVDVSVKDISRQVQQYLASQSASAKGTIVLFDMGSLRQMFTEIRDVSDQELMVVNNLTTAMALDIGLRIQRNDSFESIAKASLKFGETTDTQYYEGLSNQKNVIVSCMSGVGLSEEIKKMMTATLSGKLEITTEDYKDLNMILENNDQRFFNNTQFVITTTDIKSDLNIDVINIYDIMEKPGYQCLEHLLMAAGESKKSVKNLMDQMLRFFSIEGVKDRLQFMNPDIVIGEVQKITDRYQDYYGIELDGKIKLNLYMHLSLMIERMILTSRTGQGAAYQPQSDKEREFYSVSRSIFKGVEMKYNIKIEDYEISLMYQLLKPYI</sequence>
<dbReference type="GO" id="GO:0005524">
    <property type="term" value="F:ATP binding"/>
    <property type="evidence" value="ECO:0007669"/>
    <property type="project" value="UniProtKB-KW"/>
</dbReference>
<dbReference type="AlphaFoldDB" id="A0A0R1XMA0"/>
<dbReference type="InterPro" id="IPR036388">
    <property type="entry name" value="WH-like_DNA-bd_sf"/>
</dbReference>
<protein>
    <recommendedName>
        <fullName evidence="1">DNA translocase FtsK</fullName>
    </recommendedName>
</protein>
<feature type="domain" description="PRD" evidence="7">
    <location>
        <begin position="755"/>
        <end position="855"/>
    </location>
</feature>
<dbReference type="PROSITE" id="PS50045">
    <property type="entry name" value="SIGMA54_INTERACT_4"/>
    <property type="match status" value="1"/>
</dbReference>
<evidence type="ECO:0000313" key="9">
    <source>
        <dbReference type="Proteomes" id="UP000051236"/>
    </source>
</evidence>
<dbReference type="Pfam" id="PF00158">
    <property type="entry name" value="Sigma54_activat"/>
    <property type="match status" value="1"/>
</dbReference>
<evidence type="ECO:0000256" key="1">
    <source>
        <dbReference type="ARBA" id="ARBA00020887"/>
    </source>
</evidence>
<dbReference type="Gene3D" id="3.40.50.300">
    <property type="entry name" value="P-loop containing nucleotide triphosphate hydrolases"/>
    <property type="match status" value="1"/>
</dbReference>
<dbReference type="RefSeq" id="WP_057002866.1">
    <property type="nucleotide sequence ID" value="NZ_AZGA01000078.1"/>
</dbReference>
<dbReference type="PATRIC" id="fig|1423734.3.peg.717"/>
<dbReference type="Gene3D" id="1.10.1790.10">
    <property type="entry name" value="PRD domain"/>
    <property type="match status" value="1"/>
</dbReference>
<dbReference type="SUPFAM" id="SSF63520">
    <property type="entry name" value="PTS-regulatory domain, PRD"/>
    <property type="match status" value="1"/>
</dbReference>
<evidence type="ECO:0000259" key="5">
    <source>
        <dbReference type="PROSITE" id="PS50045"/>
    </source>
</evidence>
<accession>A0A0R1XMA0</accession>
<dbReference type="GO" id="GO:0009401">
    <property type="term" value="P:phosphoenolpyruvate-dependent sugar phosphotransferase system"/>
    <property type="evidence" value="ECO:0007669"/>
    <property type="project" value="InterPro"/>
</dbReference>
<proteinExistence type="predicted"/>
<keyword evidence="2" id="KW-0808">Transferase</keyword>
<dbReference type="Proteomes" id="UP000051236">
    <property type="component" value="Unassembled WGS sequence"/>
</dbReference>
<comment type="caution">
    <text evidence="8">The sequence shown here is derived from an EMBL/GenBank/DDBJ whole genome shotgun (WGS) entry which is preliminary data.</text>
</comment>
<keyword evidence="9" id="KW-1185">Reference proteome</keyword>
<dbReference type="InterPro" id="IPR036634">
    <property type="entry name" value="PRD_sf"/>
</dbReference>
<name>A0A0R1XMA0_9LACO</name>
<dbReference type="EMBL" id="AZGA01000078">
    <property type="protein sequence ID" value="KRM31418.1"/>
    <property type="molecule type" value="Genomic_DNA"/>
</dbReference>
<keyword evidence="4" id="KW-0067">ATP-binding</keyword>
<dbReference type="Gene3D" id="1.10.10.10">
    <property type="entry name" value="Winged helix-like DNA-binding domain superfamily/Winged helix DNA-binding domain"/>
    <property type="match status" value="1"/>
</dbReference>
<dbReference type="InterPro" id="IPR004701">
    <property type="entry name" value="PTS_EIIA_man-typ"/>
</dbReference>
<dbReference type="Pfam" id="PF03610">
    <property type="entry name" value="EIIA-man"/>
    <property type="match status" value="1"/>
</dbReference>
<evidence type="ECO:0000259" key="7">
    <source>
        <dbReference type="PROSITE" id="PS51372"/>
    </source>
</evidence>
<dbReference type="GO" id="GO:0016740">
    <property type="term" value="F:transferase activity"/>
    <property type="evidence" value="ECO:0007669"/>
    <property type="project" value="UniProtKB-KW"/>
</dbReference>
<dbReference type="SUPFAM" id="SSF53062">
    <property type="entry name" value="PTS system fructose IIA component-like"/>
    <property type="match status" value="1"/>
</dbReference>
<dbReference type="SUPFAM" id="SSF52540">
    <property type="entry name" value="P-loop containing nucleoside triphosphate hydrolases"/>
    <property type="match status" value="1"/>
</dbReference>
<dbReference type="InterPro" id="IPR027417">
    <property type="entry name" value="P-loop_NTPase"/>
</dbReference>
<dbReference type="STRING" id="1423734.FC83_GL000710"/>
<dbReference type="Pfam" id="PF00874">
    <property type="entry name" value="PRD"/>
    <property type="match status" value="1"/>
</dbReference>
<dbReference type="PANTHER" id="PTHR32071:SF38">
    <property type="entry name" value="PSP OPERON TRANSCRIPTIONAL ACTIVATOR"/>
    <property type="match status" value="1"/>
</dbReference>
<evidence type="ECO:0000256" key="4">
    <source>
        <dbReference type="ARBA" id="ARBA00022840"/>
    </source>
</evidence>
<dbReference type="InterPro" id="IPR003593">
    <property type="entry name" value="AAA+_ATPase"/>
</dbReference>
<dbReference type="PROSITE" id="PS51372">
    <property type="entry name" value="PRD_2"/>
    <property type="match status" value="1"/>
</dbReference>
<feature type="domain" description="Sigma-54 factor interaction" evidence="5">
    <location>
        <begin position="71"/>
        <end position="305"/>
    </location>
</feature>
<dbReference type="SMART" id="SM00382">
    <property type="entry name" value="AAA"/>
    <property type="match status" value="1"/>
</dbReference>
<evidence type="ECO:0000256" key="3">
    <source>
        <dbReference type="ARBA" id="ARBA00022741"/>
    </source>
</evidence>
<feature type="domain" description="PTS EIIA type-4" evidence="6">
    <location>
        <begin position="498"/>
        <end position="629"/>
    </location>
</feature>
<evidence type="ECO:0000259" key="6">
    <source>
        <dbReference type="PROSITE" id="PS51096"/>
    </source>
</evidence>
<evidence type="ECO:0000256" key="2">
    <source>
        <dbReference type="ARBA" id="ARBA00022679"/>
    </source>
</evidence>
<dbReference type="Gene3D" id="3.40.50.510">
    <property type="entry name" value="Phosphotransferase system, mannose-type IIA component"/>
    <property type="match status" value="1"/>
</dbReference>
<dbReference type="InterPro" id="IPR002078">
    <property type="entry name" value="Sigma_54_int"/>
</dbReference>
<dbReference type="InterPro" id="IPR036662">
    <property type="entry name" value="PTS_EIIA_man-typ_sf"/>
</dbReference>
<keyword evidence="3" id="KW-0547">Nucleotide-binding</keyword>
<dbReference type="InterPro" id="IPR011608">
    <property type="entry name" value="PRD"/>
</dbReference>
<dbReference type="GO" id="GO:0006355">
    <property type="term" value="P:regulation of DNA-templated transcription"/>
    <property type="evidence" value="ECO:0007669"/>
    <property type="project" value="InterPro"/>
</dbReference>
<dbReference type="CDD" id="cd00009">
    <property type="entry name" value="AAA"/>
    <property type="match status" value="1"/>
</dbReference>
<reference evidence="8 9" key="1">
    <citation type="journal article" date="2015" name="Genome Announc.">
        <title>Expanding the biotechnology potential of lactobacilli through comparative genomics of 213 strains and associated genera.</title>
        <authorList>
            <person name="Sun Z."/>
            <person name="Harris H.M."/>
            <person name="McCann A."/>
            <person name="Guo C."/>
            <person name="Argimon S."/>
            <person name="Zhang W."/>
            <person name="Yang X."/>
            <person name="Jeffery I.B."/>
            <person name="Cooney J.C."/>
            <person name="Kagawa T.F."/>
            <person name="Liu W."/>
            <person name="Song Y."/>
            <person name="Salvetti E."/>
            <person name="Wrobel A."/>
            <person name="Rasinkangas P."/>
            <person name="Parkhill J."/>
            <person name="Rea M.C."/>
            <person name="O'Sullivan O."/>
            <person name="Ritari J."/>
            <person name="Douillard F.P."/>
            <person name="Paul Ross R."/>
            <person name="Yang R."/>
            <person name="Briner A.E."/>
            <person name="Felis G.E."/>
            <person name="de Vos W.M."/>
            <person name="Barrangou R."/>
            <person name="Klaenhammer T.R."/>
            <person name="Caufield P.W."/>
            <person name="Cui Y."/>
            <person name="Zhang H."/>
            <person name="O'Toole P.W."/>
        </authorList>
    </citation>
    <scope>NUCLEOTIDE SEQUENCE [LARGE SCALE GENOMIC DNA]</scope>
    <source>
        <strain evidence="8 9">DSM 18527</strain>
    </source>
</reference>
<dbReference type="PANTHER" id="PTHR32071">
    <property type="entry name" value="TRANSCRIPTIONAL REGULATORY PROTEIN"/>
    <property type="match status" value="1"/>
</dbReference>
<gene>
    <name evidence="8" type="ORF">FC83_GL000710</name>
</gene>